<dbReference type="PANTHER" id="PTHR43975:SF2">
    <property type="entry name" value="EG:BACR7A4.14 PROTEIN-RELATED"/>
    <property type="match status" value="1"/>
</dbReference>
<protein>
    <submittedName>
        <fullName evidence="3">Short-chain dehydrogenase</fullName>
    </submittedName>
</protein>
<sequence length="235" mass="24911">MLDFGNRTVVVTGAGGNLGSAVAHAFEAHGANLALFDRDRDILGAAFGAEDDNRLLLPVDLLDRERVRAATDIVMDRFGRIDVLCNIAGGFHMGDPVHETSDRTWDFLMDVNARTLIHATGAVAPHMLKAGRGRIVNVGANAATRGVARMGAYCAAKSAVTRLTEAMSAELREHGVNVNCVLPSIIDTPENRAAMPKSDPRHWVAPEDLASVILFLSSDAARAVHGAAIPVTGLS</sequence>
<dbReference type="OrthoDB" id="9810908at2"/>
<dbReference type="PRINTS" id="PR00081">
    <property type="entry name" value="GDHRDH"/>
</dbReference>
<dbReference type="Proteomes" id="UP000321523">
    <property type="component" value="Unassembled WGS sequence"/>
</dbReference>
<keyword evidence="4" id="KW-1185">Reference proteome</keyword>
<dbReference type="RefSeq" id="WP_044437157.1">
    <property type="nucleotide sequence ID" value="NZ_BJYZ01000038.1"/>
</dbReference>
<dbReference type="FunFam" id="3.40.50.720:FF:000084">
    <property type="entry name" value="Short-chain dehydrogenase reductase"/>
    <property type="match status" value="1"/>
</dbReference>
<proteinExistence type="inferred from homology"/>
<comment type="caution">
    <text evidence="3">The sequence shown here is derived from an EMBL/GenBank/DDBJ whole genome shotgun (WGS) entry which is preliminary data.</text>
</comment>
<gene>
    <name evidence="3" type="ORF">SAE02_64020</name>
</gene>
<evidence type="ECO:0000256" key="1">
    <source>
        <dbReference type="ARBA" id="ARBA00006484"/>
    </source>
</evidence>
<dbReference type="SUPFAM" id="SSF51735">
    <property type="entry name" value="NAD(P)-binding Rossmann-fold domains"/>
    <property type="match status" value="1"/>
</dbReference>
<dbReference type="InterPro" id="IPR002347">
    <property type="entry name" value="SDR_fam"/>
</dbReference>
<dbReference type="InterPro" id="IPR036291">
    <property type="entry name" value="NAD(P)-bd_dom_sf"/>
</dbReference>
<dbReference type="InterPro" id="IPR020904">
    <property type="entry name" value="Sc_DH/Rdtase_CS"/>
</dbReference>
<evidence type="ECO:0000256" key="2">
    <source>
        <dbReference type="RuleBase" id="RU000363"/>
    </source>
</evidence>
<dbReference type="Pfam" id="PF00106">
    <property type="entry name" value="adh_short"/>
    <property type="match status" value="1"/>
</dbReference>
<comment type="similarity">
    <text evidence="1 2">Belongs to the short-chain dehydrogenases/reductases (SDR) family.</text>
</comment>
<evidence type="ECO:0000313" key="4">
    <source>
        <dbReference type="Proteomes" id="UP000321523"/>
    </source>
</evidence>
<dbReference type="PRINTS" id="PR00080">
    <property type="entry name" value="SDRFAMILY"/>
</dbReference>
<dbReference type="EMBL" id="BJYZ01000038">
    <property type="protein sequence ID" value="GEO42254.1"/>
    <property type="molecule type" value="Genomic_DNA"/>
</dbReference>
<evidence type="ECO:0000313" key="3">
    <source>
        <dbReference type="EMBL" id="GEO42254.1"/>
    </source>
</evidence>
<accession>A0A512E0L2</accession>
<organism evidence="3 4">
    <name type="scientific">Skermanella aerolata</name>
    <dbReference type="NCBI Taxonomy" id="393310"/>
    <lineage>
        <taxon>Bacteria</taxon>
        <taxon>Pseudomonadati</taxon>
        <taxon>Pseudomonadota</taxon>
        <taxon>Alphaproteobacteria</taxon>
        <taxon>Rhodospirillales</taxon>
        <taxon>Azospirillaceae</taxon>
        <taxon>Skermanella</taxon>
    </lineage>
</organism>
<dbReference type="Gene3D" id="3.40.50.720">
    <property type="entry name" value="NAD(P)-binding Rossmann-like Domain"/>
    <property type="match status" value="1"/>
</dbReference>
<reference evidence="3 4" key="1">
    <citation type="submission" date="2019-07" db="EMBL/GenBank/DDBJ databases">
        <title>Whole genome shotgun sequence of Skermanella aerolata NBRC 106429.</title>
        <authorList>
            <person name="Hosoyama A."/>
            <person name="Uohara A."/>
            <person name="Ohji S."/>
            <person name="Ichikawa N."/>
        </authorList>
    </citation>
    <scope>NUCLEOTIDE SEQUENCE [LARGE SCALE GENOMIC DNA]</scope>
    <source>
        <strain evidence="3 4">NBRC 106429</strain>
    </source>
</reference>
<dbReference type="PANTHER" id="PTHR43975">
    <property type="entry name" value="ZGC:101858"/>
    <property type="match status" value="1"/>
</dbReference>
<name>A0A512E0L2_9PROT</name>
<dbReference type="AlphaFoldDB" id="A0A512E0L2"/>
<dbReference type="PROSITE" id="PS00061">
    <property type="entry name" value="ADH_SHORT"/>
    <property type="match status" value="1"/>
</dbReference>